<evidence type="ECO:0000313" key="5">
    <source>
        <dbReference type="Proteomes" id="UP000561011"/>
    </source>
</evidence>
<dbReference type="GO" id="GO:0000166">
    <property type="term" value="F:nucleotide binding"/>
    <property type="evidence" value="ECO:0007669"/>
    <property type="project" value="UniProtKB-KW"/>
</dbReference>
<evidence type="ECO:0000259" key="3">
    <source>
        <dbReference type="SMART" id="SM00833"/>
    </source>
</evidence>
<dbReference type="PANTHER" id="PTHR43603:SF1">
    <property type="entry name" value="ZINC-REGULATED GTPASE METALLOPROTEIN ACTIVATOR 1"/>
    <property type="match status" value="1"/>
</dbReference>
<dbReference type="AlphaFoldDB" id="A0A853EYT9"/>
<dbReference type="SUPFAM" id="SSF90002">
    <property type="entry name" value="Hypothetical protein YjiA, C-terminal domain"/>
    <property type="match status" value="1"/>
</dbReference>
<evidence type="ECO:0000256" key="2">
    <source>
        <dbReference type="ARBA" id="ARBA00023186"/>
    </source>
</evidence>
<accession>A0A853EYT9</accession>
<evidence type="ECO:0000313" key="4">
    <source>
        <dbReference type="EMBL" id="NYS94762.1"/>
    </source>
</evidence>
<gene>
    <name evidence="4" type="ORF">HZZ10_14680</name>
</gene>
<dbReference type="EMBL" id="JACBYE010000043">
    <property type="protein sequence ID" value="NYS94762.1"/>
    <property type="molecule type" value="Genomic_DNA"/>
</dbReference>
<dbReference type="Proteomes" id="UP000561011">
    <property type="component" value="Unassembled WGS sequence"/>
</dbReference>
<organism evidence="4 5">
    <name type="scientific">Sanguibacter inulinus</name>
    <dbReference type="NCBI Taxonomy" id="60922"/>
    <lineage>
        <taxon>Bacteria</taxon>
        <taxon>Bacillati</taxon>
        <taxon>Actinomycetota</taxon>
        <taxon>Actinomycetes</taxon>
        <taxon>Micrococcales</taxon>
        <taxon>Sanguibacteraceae</taxon>
        <taxon>Sanguibacter</taxon>
    </lineage>
</organism>
<evidence type="ECO:0000256" key="1">
    <source>
        <dbReference type="ARBA" id="ARBA00022741"/>
    </source>
</evidence>
<dbReference type="Gene3D" id="3.30.1220.10">
    <property type="entry name" value="CobW-like, C-terminal domain"/>
    <property type="match status" value="1"/>
</dbReference>
<dbReference type="RefSeq" id="WP_179914065.1">
    <property type="nucleotide sequence ID" value="NZ_JACBYE010000043.1"/>
</dbReference>
<proteinExistence type="predicted"/>
<dbReference type="InterPro" id="IPR011629">
    <property type="entry name" value="CobW-like_C"/>
</dbReference>
<keyword evidence="1" id="KW-0547">Nucleotide-binding</keyword>
<dbReference type="InterPro" id="IPR051927">
    <property type="entry name" value="Zn_Chap_cDPG_Synth"/>
</dbReference>
<sequence>MAQIPLSLLTTIDPVVRETAIFALLVDSPRTVVLRHDIHAAEGHLRRAVITQGGTVEDERHDLEHACLSCAVREDALPTLRRLATDGRWDDIVLALPVSADSLPVSIALDAATHPGAELDMVRLATVATAVDVDEAEEDLLGIDSVAERGIGLTEDDERAVGEVLAGHLAHADLVVTSSSGSTHRGLSARCGDELVDHLRSPDSRRIDGLHELSAHRLTCAEHDALAAQRRCNPLHAHAHSWESAHAWSLELRSDRPMHPERLLDRIEELGTGRVRSRGVFWLPNRPDSICQWDGAGGQLYLGQLGTWERQEPHTRLVFTGVARGERARLREVFEDVLLTDAELADGGAAWLGREDVLAPWLGERSDAG</sequence>
<dbReference type="InterPro" id="IPR027417">
    <property type="entry name" value="P-loop_NTPase"/>
</dbReference>
<dbReference type="Pfam" id="PF07683">
    <property type="entry name" value="CobW_C"/>
    <property type="match status" value="1"/>
</dbReference>
<keyword evidence="5" id="KW-1185">Reference proteome</keyword>
<dbReference type="SMART" id="SM00833">
    <property type="entry name" value="CobW_C"/>
    <property type="match status" value="1"/>
</dbReference>
<dbReference type="InterPro" id="IPR036627">
    <property type="entry name" value="CobW-likC_sf"/>
</dbReference>
<feature type="domain" description="CobW C-terminal" evidence="3">
    <location>
        <begin position="247"/>
        <end position="338"/>
    </location>
</feature>
<name>A0A853EYT9_9MICO</name>
<dbReference type="Gene3D" id="3.40.50.300">
    <property type="entry name" value="P-loop containing nucleotide triphosphate hydrolases"/>
    <property type="match status" value="1"/>
</dbReference>
<protein>
    <submittedName>
        <fullName evidence="4">GTP-binding protein</fullName>
    </submittedName>
</protein>
<dbReference type="PANTHER" id="PTHR43603">
    <property type="entry name" value="COBW DOMAIN-CONTAINING PROTEIN DDB_G0274527"/>
    <property type="match status" value="1"/>
</dbReference>
<reference evidence="4 5" key="1">
    <citation type="submission" date="2020-07" db="EMBL/GenBank/DDBJ databases">
        <title>MOT database genomes.</title>
        <authorList>
            <person name="Joseph S."/>
            <person name="Aduse-Opoku J."/>
            <person name="Hashim A."/>
            <person name="Wade W."/>
            <person name="Curtis M."/>
        </authorList>
    </citation>
    <scope>NUCLEOTIDE SEQUENCE [LARGE SCALE GENOMIC DNA]</scope>
    <source>
        <strain evidence="4 5">DSM 100099</strain>
    </source>
</reference>
<comment type="caution">
    <text evidence="4">The sequence shown here is derived from an EMBL/GenBank/DDBJ whole genome shotgun (WGS) entry which is preliminary data.</text>
</comment>
<keyword evidence="2" id="KW-0143">Chaperone</keyword>